<dbReference type="InterPro" id="IPR036770">
    <property type="entry name" value="Ankyrin_rpt-contain_sf"/>
</dbReference>
<organism evidence="4 5">
    <name type="scientific">Akkermansia biwaensis</name>
    <dbReference type="NCBI Taxonomy" id="2946555"/>
    <lineage>
        <taxon>Bacteria</taxon>
        <taxon>Pseudomonadati</taxon>
        <taxon>Verrucomicrobiota</taxon>
        <taxon>Verrucomicrobiia</taxon>
        <taxon>Verrucomicrobiales</taxon>
        <taxon>Akkermansiaceae</taxon>
        <taxon>Akkermansia</taxon>
    </lineage>
</organism>
<keyword evidence="3" id="KW-0472">Membrane</keyword>
<evidence type="ECO:0000256" key="2">
    <source>
        <dbReference type="ARBA" id="ARBA00023043"/>
    </source>
</evidence>
<evidence type="ECO:0000256" key="1">
    <source>
        <dbReference type="ARBA" id="ARBA00022737"/>
    </source>
</evidence>
<dbReference type="SUPFAM" id="SSF48403">
    <property type="entry name" value="Ankyrin repeat"/>
    <property type="match status" value="1"/>
</dbReference>
<keyword evidence="3" id="KW-1133">Transmembrane helix</keyword>
<dbReference type="InterPro" id="IPR002110">
    <property type="entry name" value="Ankyrin_rpt"/>
</dbReference>
<protein>
    <recommendedName>
        <fullName evidence="6">Ankyrin repeat domain-containing protein</fullName>
    </recommendedName>
</protein>
<name>A0ABN6QJ50_9BACT</name>
<proteinExistence type="predicted"/>
<evidence type="ECO:0000256" key="3">
    <source>
        <dbReference type="SAM" id="Phobius"/>
    </source>
</evidence>
<evidence type="ECO:0000313" key="4">
    <source>
        <dbReference type="EMBL" id="BDL44651.1"/>
    </source>
</evidence>
<gene>
    <name evidence="4" type="ORF">Abiwalacus_22250</name>
</gene>
<dbReference type="InterPro" id="IPR050776">
    <property type="entry name" value="Ank_Repeat/CDKN_Inhibitor"/>
</dbReference>
<keyword evidence="5" id="KW-1185">Reference proteome</keyword>
<evidence type="ECO:0000313" key="5">
    <source>
        <dbReference type="Proteomes" id="UP001062263"/>
    </source>
</evidence>
<dbReference type="PANTHER" id="PTHR24201:SF15">
    <property type="entry name" value="ANKYRIN REPEAT DOMAIN-CONTAINING PROTEIN 66"/>
    <property type="match status" value="1"/>
</dbReference>
<dbReference type="Proteomes" id="UP001062263">
    <property type="component" value="Chromosome"/>
</dbReference>
<reference evidence="4" key="1">
    <citation type="submission" date="2022-06" db="EMBL/GenBank/DDBJ databases">
        <title>Akkermansia biwalacus sp. nov., an anaerobic mucin-degrading bacterium isolated from human intestine.</title>
        <authorList>
            <person name="Kobayashi Y."/>
            <person name="Inoue S."/>
            <person name="Kawahara T."/>
            <person name="Kohda N."/>
        </authorList>
    </citation>
    <scope>NUCLEOTIDE SEQUENCE</scope>
    <source>
        <strain evidence="4">WON2089</strain>
    </source>
</reference>
<dbReference type="PANTHER" id="PTHR24201">
    <property type="entry name" value="ANK_REP_REGION DOMAIN-CONTAINING PROTEIN"/>
    <property type="match status" value="1"/>
</dbReference>
<sequence>MIFKTDSYSPPAQKTSRARKWVAAGILVALVVEGASWWREYERRPRDTQIARRIEMFHTRTGGTHHSLVESLRRINTGNYRADRNELNAALAGILEASLPDDVKTQGMLLIWVRQQGADLSSFPILNRSLSEELLEWCLQNGADPNMQDNQGNTALHYHRNEKELAILLNAGADPSIRNKEGRTPLENAVLRGEPETVKALLQEETAGS</sequence>
<dbReference type="Gene3D" id="1.25.40.20">
    <property type="entry name" value="Ankyrin repeat-containing domain"/>
    <property type="match status" value="1"/>
</dbReference>
<dbReference type="EMBL" id="AP025943">
    <property type="protein sequence ID" value="BDL44651.1"/>
    <property type="molecule type" value="Genomic_DNA"/>
</dbReference>
<evidence type="ECO:0008006" key="6">
    <source>
        <dbReference type="Google" id="ProtNLM"/>
    </source>
</evidence>
<dbReference type="Pfam" id="PF12796">
    <property type="entry name" value="Ank_2"/>
    <property type="match status" value="1"/>
</dbReference>
<feature type="transmembrane region" description="Helical" evidence="3">
    <location>
        <begin position="21"/>
        <end position="38"/>
    </location>
</feature>
<keyword evidence="2" id="KW-0040">ANK repeat</keyword>
<keyword evidence="3" id="KW-0812">Transmembrane</keyword>
<keyword evidence="1" id="KW-0677">Repeat</keyword>
<dbReference type="RefSeq" id="WP_215433851.1">
    <property type="nucleotide sequence ID" value="NZ_AP025943.1"/>
</dbReference>
<accession>A0ABN6QJ50</accession>